<name>A0AAV7GCA3_DENCH</name>
<keyword evidence="9" id="KW-1185">Reference proteome</keyword>
<dbReference type="PROSITE" id="PS50217">
    <property type="entry name" value="BZIP"/>
    <property type="match status" value="1"/>
</dbReference>
<dbReference type="InterPro" id="IPR004827">
    <property type="entry name" value="bZIP"/>
</dbReference>
<dbReference type="PANTHER" id="PTHR45764">
    <property type="entry name" value="BZIP TRANSCRIPTION FACTOR 44"/>
    <property type="match status" value="1"/>
</dbReference>
<dbReference type="EMBL" id="JAGFBR010000011">
    <property type="protein sequence ID" value="KAH0459405.1"/>
    <property type="molecule type" value="Genomic_DNA"/>
</dbReference>
<evidence type="ECO:0000259" key="7">
    <source>
        <dbReference type="PROSITE" id="PS50217"/>
    </source>
</evidence>
<feature type="domain" description="BZIP" evidence="7">
    <location>
        <begin position="15"/>
        <end position="65"/>
    </location>
</feature>
<reference evidence="8 9" key="1">
    <citation type="journal article" date="2021" name="Hortic Res">
        <title>Chromosome-scale assembly of the Dendrobium chrysotoxum genome enhances the understanding of orchid evolution.</title>
        <authorList>
            <person name="Zhang Y."/>
            <person name="Zhang G.Q."/>
            <person name="Zhang D."/>
            <person name="Liu X.D."/>
            <person name="Xu X.Y."/>
            <person name="Sun W.H."/>
            <person name="Yu X."/>
            <person name="Zhu X."/>
            <person name="Wang Z.W."/>
            <person name="Zhao X."/>
            <person name="Zhong W.Y."/>
            <person name="Chen H."/>
            <person name="Yin W.L."/>
            <person name="Huang T."/>
            <person name="Niu S.C."/>
            <person name="Liu Z.J."/>
        </authorList>
    </citation>
    <scope>NUCLEOTIDE SEQUENCE [LARGE SCALE GENOMIC DNA]</scope>
    <source>
        <strain evidence="8">Lindl</strain>
    </source>
</reference>
<dbReference type="InterPro" id="IPR046347">
    <property type="entry name" value="bZIP_sf"/>
</dbReference>
<dbReference type="CDD" id="cd14702">
    <property type="entry name" value="bZIP_plant_GBF1"/>
    <property type="match status" value="1"/>
</dbReference>
<dbReference type="AlphaFoldDB" id="A0AAV7GCA3"/>
<keyword evidence="4" id="KW-0804">Transcription</keyword>
<evidence type="ECO:0000256" key="1">
    <source>
        <dbReference type="ARBA" id="ARBA00004123"/>
    </source>
</evidence>
<evidence type="ECO:0000313" key="9">
    <source>
        <dbReference type="Proteomes" id="UP000775213"/>
    </source>
</evidence>
<gene>
    <name evidence="8" type="ORF">IEQ34_012219</name>
</gene>
<accession>A0AAV7GCA3</accession>
<dbReference type="PROSITE" id="PS00036">
    <property type="entry name" value="BZIP_BASIC"/>
    <property type="match status" value="1"/>
</dbReference>
<evidence type="ECO:0000256" key="2">
    <source>
        <dbReference type="ARBA" id="ARBA00023015"/>
    </source>
</evidence>
<feature type="compositionally biased region" description="Pro residues" evidence="6">
    <location>
        <begin position="107"/>
        <end position="117"/>
    </location>
</feature>
<organism evidence="8 9">
    <name type="scientific">Dendrobium chrysotoxum</name>
    <name type="common">Orchid</name>
    <dbReference type="NCBI Taxonomy" id="161865"/>
    <lineage>
        <taxon>Eukaryota</taxon>
        <taxon>Viridiplantae</taxon>
        <taxon>Streptophyta</taxon>
        <taxon>Embryophyta</taxon>
        <taxon>Tracheophyta</taxon>
        <taxon>Spermatophyta</taxon>
        <taxon>Magnoliopsida</taxon>
        <taxon>Liliopsida</taxon>
        <taxon>Asparagales</taxon>
        <taxon>Orchidaceae</taxon>
        <taxon>Epidendroideae</taxon>
        <taxon>Malaxideae</taxon>
        <taxon>Dendrobiinae</taxon>
        <taxon>Dendrobium</taxon>
    </lineage>
</organism>
<keyword evidence="5" id="KW-0539">Nucleus</keyword>
<dbReference type="GO" id="GO:0005634">
    <property type="term" value="C:nucleus"/>
    <property type="evidence" value="ECO:0007669"/>
    <property type="project" value="UniProtKB-SubCell"/>
</dbReference>
<dbReference type="SUPFAM" id="SSF57959">
    <property type="entry name" value="Leucine zipper domain"/>
    <property type="match status" value="1"/>
</dbReference>
<dbReference type="GO" id="GO:0000976">
    <property type="term" value="F:transcription cis-regulatory region binding"/>
    <property type="evidence" value="ECO:0007669"/>
    <property type="project" value="TreeGrafter"/>
</dbReference>
<dbReference type="SMART" id="SM00338">
    <property type="entry name" value="BRLZ"/>
    <property type="match status" value="1"/>
</dbReference>
<dbReference type="Gene3D" id="1.20.5.170">
    <property type="match status" value="1"/>
</dbReference>
<dbReference type="Pfam" id="PF00170">
    <property type="entry name" value="bZIP_1"/>
    <property type="match status" value="1"/>
</dbReference>
<evidence type="ECO:0000313" key="8">
    <source>
        <dbReference type="EMBL" id="KAH0459405.1"/>
    </source>
</evidence>
<evidence type="ECO:0000256" key="3">
    <source>
        <dbReference type="ARBA" id="ARBA00023125"/>
    </source>
</evidence>
<evidence type="ECO:0000256" key="4">
    <source>
        <dbReference type="ARBA" id="ARBA00023163"/>
    </source>
</evidence>
<proteinExistence type="predicted"/>
<evidence type="ECO:0000256" key="6">
    <source>
        <dbReference type="SAM" id="MobiDB-lite"/>
    </source>
</evidence>
<dbReference type="Proteomes" id="UP000775213">
    <property type="component" value="Unassembled WGS sequence"/>
</dbReference>
<dbReference type="FunFam" id="1.20.5.170:FF:000020">
    <property type="entry name" value="BZIP transcription factor"/>
    <property type="match status" value="1"/>
</dbReference>
<feature type="region of interest" description="Disordered" evidence="6">
    <location>
        <begin position="103"/>
        <end position="128"/>
    </location>
</feature>
<comment type="caution">
    <text evidence="8">The sequence shown here is derived from an EMBL/GenBank/DDBJ whole genome shotgun (WGS) entry which is preliminary data.</text>
</comment>
<dbReference type="GO" id="GO:0003700">
    <property type="term" value="F:DNA-binding transcription factor activity"/>
    <property type="evidence" value="ECO:0007669"/>
    <property type="project" value="InterPro"/>
</dbReference>
<sequence length="141" mass="15798">MEFATGDPPPPSTSDHRRLRRMISNRESARRSRMRKQRHLEDLRSRVGRLRLENHALLDRIAAISGSSVVLAHQNELFRSEITALHRRLSDIRRILFLRQLHSLSSPLPPPPPPATSPSPDSAAEAGCLLASKEPITASFS</sequence>
<protein>
    <recommendedName>
        <fullName evidence="7">BZIP domain-containing protein</fullName>
    </recommendedName>
</protein>
<dbReference type="InterPro" id="IPR045314">
    <property type="entry name" value="bZIP_plant_GBF1"/>
</dbReference>
<dbReference type="GO" id="GO:0045893">
    <property type="term" value="P:positive regulation of DNA-templated transcription"/>
    <property type="evidence" value="ECO:0007669"/>
    <property type="project" value="TreeGrafter"/>
</dbReference>
<keyword evidence="2" id="KW-0805">Transcription regulation</keyword>
<dbReference type="GO" id="GO:0046982">
    <property type="term" value="F:protein heterodimerization activity"/>
    <property type="evidence" value="ECO:0007669"/>
    <property type="project" value="UniProtKB-ARBA"/>
</dbReference>
<dbReference type="PANTHER" id="PTHR45764:SF21">
    <property type="entry name" value="OS03G0770000 PROTEIN"/>
    <property type="match status" value="1"/>
</dbReference>
<comment type="subcellular location">
    <subcellularLocation>
        <location evidence="1">Nucleus</location>
    </subcellularLocation>
</comment>
<evidence type="ECO:0000256" key="5">
    <source>
        <dbReference type="ARBA" id="ARBA00023242"/>
    </source>
</evidence>
<keyword evidence="3" id="KW-0238">DNA-binding</keyword>